<feature type="non-terminal residue" evidence="8">
    <location>
        <position position="1"/>
    </location>
</feature>
<dbReference type="PANTHER" id="PTHR23074">
    <property type="entry name" value="AAA DOMAIN-CONTAINING"/>
    <property type="match status" value="1"/>
</dbReference>
<evidence type="ECO:0000256" key="4">
    <source>
        <dbReference type="ARBA" id="ARBA00022741"/>
    </source>
</evidence>
<dbReference type="SUPFAM" id="SSF52540">
    <property type="entry name" value="P-loop containing nucleoside triphosphate hydrolases"/>
    <property type="match status" value="1"/>
</dbReference>
<feature type="compositionally biased region" description="Low complexity" evidence="6">
    <location>
        <begin position="324"/>
        <end position="339"/>
    </location>
</feature>
<dbReference type="InterPro" id="IPR050304">
    <property type="entry name" value="MT-severing_AAA_ATPase"/>
</dbReference>
<dbReference type="EMBL" id="JAATIS010000485">
    <property type="protein sequence ID" value="KAG2468048.1"/>
    <property type="molecule type" value="Genomic_DNA"/>
</dbReference>
<dbReference type="PANTHER" id="PTHR23074:SF33">
    <property type="entry name" value="FIDGETIN-LIKE PROTEIN 2"/>
    <property type="match status" value="1"/>
</dbReference>
<keyword evidence="3" id="KW-0963">Cytoplasm</keyword>
<evidence type="ECO:0000313" key="8">
    <source>
        <dbReference type="EMBL" id="KAG2468048.1"/>
    </source>
</evidence>
<evidence type="ECO:0000256" key="3">
    <source>
        <dbReference type="ARBA" id="ARBA00022490"/>
    </source>
</evidence>
<keyword evidence="4" id="KW-0547">Nucleotide-binding</keyword>
<feature type="region of interest" description="Disordered" evidence="6">
    <location>
        <begin position="1"/>
        <end position="33"/>
    </location>
</feature>
<reference evidence="8 9" key="1">
    <citation type="journal article" date="2021" name="Cell">
        <title>Tracing the genetic footprints of vertebrate landing in non-teleost ray-finned fishes.</title>
        <authorList>
            <person name="Bi X."/>
            <person name="Wang K."/>
            <person name="Yang L."/>
            <person name="Pan H."/>
            <person name="Jiang H."/>
            <person name="Wei Q."/>
            <person name="Fang M."/>
            <person name="Yu H."/>
            <person name="Zhu C."/>
            <person name="Cai Y."/>
            <person name="He Y."/>
            <person name="Gan X."/>
            <person name="Zeng H."/>
            <person name="Yu D."/>
            <person name="Zhu Y."/>
            <person name="Jiang H."/>
            <person name="Qiu Q."/>
            <person name="Yang H."/>
            <person name="Zhang Y.E."/>
            <person name="Wang W."/>
            <person name="Zhu M."/>
            <person name="He S."/>
            <person name="Zhang G."/>
        </authorList>
    </citation>
    <scope>NUCLEOTIDE SEQUENCE [LARGE SCALE GENOMIC DNA]</scope>
    <source>
        <strain evidence="8">Bchr_013</strain>
    </source>
</reference>
<proteinExistence type="inferred from homology"/>
<evidence type="ECO:0000256" key="2">
    <source>
        <dbReference type="ARBA" id="ARBA00006914"/>
    </source>
</evidence>
<feature type="non-terminal residue" evidence="8">
    <location>
        <position position="686"/>
    </location>
</feature>
<dbReference type="GO" id="GO:0016887">
    <property type="term" value="F:ATP hydrolysis activity"/>
    <property type="evidence" value="ECO:0007669"/>
    <property type="project" value="InterPro"/>
</dbReference>
<dbReference type="Gene3D" id="3.40.50.300">
    <property type="entry name" value="P-loop containing nucleotide triphosphate hydrolases"/>
    <property type="match status" value="1"/>
</dbReference>
<organism evidence="8 9">
    <name type="scientific">Polypterus senegalus</name>
    <name type="common">Senegal bichir</name>
    <dbReference type="NCBI Taxonomy" id="55291"/>
    <lineage>
        <taxon>Eukaryota</taxon>
        <taxon>Metazoa</taxon>
        <taxon>Chordata</taxon>
        <taxon>Craniata</taxon>
        <taxon>Vertebrata</taxon>
        <taxon>Euteleostomi</taxon>
        <taxon>Actinopterygii</taxon>
        <taxon>Polypteriformes</taxon>
        <taxon>Polypteridae</taxon>
        <taxon>Polypterus</taxon>
    </lineage>
</organism>
<evidence type="ECO:0000256" key="5">
    <source>
        <dbReference type="ARBA" id="ARBA00022840"/>
    </source>
</evidence>
<comment type="caution">
    <text evidence="8">The sequence shown here is derived from an EMBL/GenBank/DDBJ whole genome shotgun (WGS) entry which is preliminary data.</text>
</comment>
<dbReference type="InterPro" id="IPR003593">
    <property type="entry name" value="AAA+_ATPase"/>
</dbReference>
<dbReference type="GO" id="GO:0008568">
    <property type="term" value="F:microtubule severing ATPase activity"/>
    <property type="evidence" value="ECO:0007669"/>
    <property type="project" value="TreeGrafter"/>
</dbReference>
<dbReference type="Proteomes" id="UP000886611">
    <property type="component" value="Unassembled WGS sequence"/>
</dbReference>
<feature type="domain" description="AAA+ ATPase" evidence="7">
    <location>
        <begin position="468"/>
        <end position="593"/>
    </location>
</feature>
<keyword evidence="5" id="KW-0067">ATP-binding</keyword>
<comment type="similarity">
    <text evidence="2">Belongs to the AAA ATPase family.</text>
</comment>
<protein>
    <submittedName>
        <fullName evidence="8">FIGN protein</fullName>
    </submittedName>
</protein>
<dbReference type="FunFam" id="3.40.50.300:FF:000495">
    <property type="entry name" value="Fidgetin like 2"/>
    <property type="match status" value="1"/>
</dbReference>
<dbReference type="GO" id="GO:0005737">
    <property type="term" value="C:cytoplasm"/>
    <property type="evidence" value="ECO:0007669"/>
    <property type="project" value="UniProtKB-SubCell"/>
</dbReference>
<gene>
    <name evidence="8" type="primary">Fign_0</name>
    <name evidence="8" type="ORF">GTO96_0014229</name>
</gene>
<evidence type="ECO:0000256" key="6">
    <source>
        <dbReference type="SAM" id="MobiDB-lite"/>
    </source>
</evidence>
<feature type="region of interest" description="Disordered" evidence="6">
    <location>
        <begin position="291"/>
        <end position="379"/>
    </location>
</feature>
<dbReference type="Pfam" id="PF00004">
    <property type="entry name" value="AAA"/>
    <property type="match status" value="1"/>
</dbReference>
<feature type="compositionally biased region" description="Polar residues" evidence="6">
    <location>
        <begin position="10"/>
        <end position="29"/>
    </location>
</feature>
<dbReference type="GO" id="GO:0005524">
    <property type="term" value="F:ATP binding"/>
    <property type="evidence" value="ECO:0007669"/>
    <property type="project" value="UniProtKB-KW"/>
</dbReference>
<evidence type="ECO:0000313" key="9">
    <source>
        <dbReference type="Proteomes" id="UP000886611"/>
    </source>
</evidence>
<dbReference type="SMART" id="SM00382">
    <property type="entry name" value="AAA"/>
    <property type="match status" value="1"/>
</dbReference>
<feature type="region of interest" description="Disordered" evidence="6">
    <location>
        <begin position="114"/>
        <end position="141"/>
    </location>
</feature>
<evidence type="ECO:0000256" key="1">
    <source>
        <dbReference type="ARBA" id="ARBA00004496"/>
    </source>
</evidence>
<dbReference type="Gene3D" id="1.10.8.60">
    <property type="match status" value="1"/>
</dbReference>
<dbReference type="AlphaFoldDB" id="A0A8X7XG28"/>
<evidence type="ECO:0000259" key="7">
    <source>
        <dbReference type="SMART" id="SM00382"/>
    </source>
</evidence>
<sequence>MHWTPEHAQPLSQWPEQHLDVSSTTSSPAHKSELYHSRQRYNYAWANDDISALTASNLLKRYAEKYTGVLDSPYDRPSVNYPDAAFGSLNGQKSETEPWQLPHATDTSYPVAPLHDGLPGSKPGGASVVPPGTGSTSNLSDVGYTVNSCNGPSTPAGLGGVPSSQDYTSGYNGTYLSTGYCPQPSTALPPSHPPGLLAPGPPAPTLVSTYSSAGSMYNYPSGGYPPQASYAGVHPSVPYLPSGIAAPTPLPPSSRPAVVSSYGYQAHGLPIPVVPETGTSLKRKAFEMATEEDEGVRYRKYSYEQPKTTSGSPYHLSDKGECRGGSSSSGSFVAAGSEGTPQVTYKSGKPAMGDEHGTKYGSQPMKALLSPSYSGPAETPLRPDFSPPMMNGENGNSSDRSHAFSHRMTLKATTSEELAELVSSEIIDRGPPIQWGDIPGQATVKAAIEEELLWPVLRPGAYTGVSRPPKTILLFGPRGGGKTLLGRCISTQLGATFFRVSGAALLSKWKAEGDKILRTIFLMAGSRQPAVVFINEVESVLSNDEKMGLLSYLETAHNGSSTVIVIGATRRPDLLDESALRHFAKRLYVPLPDSGVRQQILHHALAQQNCCLSERDIGSILQRTEGYSGIELVQLCQQAAAAAAEQLQPTSYKDFEGALCKVRPAVSQKELDLCMEWNKIYASPGQ</sequence>
<name>A0A8X7XG28_POLSE</name>
<comment type="subcellular location">
    <subcellularLocation>
        <location evidence="1">Cytoplasm</location>
    </subcellularLocation>
</comment>
<dbReference type="InterPro" id="IPR003959">
    <property type="entry name" value="ATPase_AAA_core"/>
</dbReference>
<dbReference type="InterPro" id="IPR027417">
    <property type="entry name" value="P-loop_NTPase"/>
</dbReference>
<keyword evidence="9" id="KW-1185">Reference proteome</keyword>
<accession>A0A8X7XG28</accession>